<evidence type="ECO:0008006" key="3">
    <source>
        <dbReference type="Google" id="ProtNLM"/>
    </source>
</evidence>
<evidence type="ECO:0000313" key="2">
    <source>
        <dbReference type="Proteomes" id="UP000175971"/>
    </source>
</evidence>
<gene>
    <name evidence="1" type="ORF">AN221_23745</name>
</gene>
<keyword evidence="2" id="KW-1185">Reference proteome</keyword>
<accession>A0A1E7LPS3</accession>
<dbReference type="OrthoDB" id="3515845at2"/>
<proteinExistence type="predicted"/>
<dbReference type="Proteomes" id="UP000175971">
    <property type="component" value="Unassembled WGS sequence"/>
</dbReference>
<name>A0A1E7LPS3_9ACTN</name>
<dbReference type="EMBL" id="LJGZ01000094">
    <property type="protein sequence ID" value="OEV18158.1"/>
    <property type="molecule type" value="Genomic_DNA"/>
</dbReference>
<dbReference type="AlphaFoldDB" id="A0A1E7LPS3"/>
<comment type="caution">
    <text evidence="1">The sequence shown here is derived from an EMBL/GenBank/DDBJ whole genome shotgun (WGS) entry which is preliminary data.</text>
</comment>
<reference evidence="1 2" key="1">
    <citation type="journal article" date="2016" name="Front. Microbiol.">
        <title>Comparative Genomics Analysis of Streptomyces Species Reveals Their Adaptation to the Marine Environment and Their Diversity at the Genomic Level.</title>
        <authorList>
            <person name="Tian X."/>
            <person name="Zhang Z."/>
            <person name="Yang T."/>
            <person name="Chen M."/>
            <person name="Li J."/>
            <person name="Chen F."/>
            <person name="Yang J."/>
            <person name="Li W."/>
            <person name="Zhang B."/>
            <person name="Zhang Z."/>
            <person name="Wu J."/>
            <person name="Zhang C."/>
            <person name="Long L."/>
            <person name="Xiao J."/>
        </authorList>
    </citation>
    <scope>NUCLEOTIDE SEQUENCE [LARGE SCALE GENOMIC DNA]</scope>
    <source>
        <strain evidence="1 2">SCSIO M10372</strain>
    </source>
</reference>
<protein>
    <recommendedName>
        <fullName evidence="3">Minor tail protein</fullName>
    </recommendedName>
</protein>
<organism evidence="1 2">
    <name type="scientific">Streptomyces nanshensis</name>
    <dbReference type="NCBI Taxonomy" id="518642"/>
    <lineage>
        <taxon>Bacteria</taxon>
        <taxon>Bacillati</taxon>
        <taxon>Actinomycetota</taxon>
        <taxon>Actinomycetes</taxon>
        <taxon>Kitasatosporales</taxon>
        <taxon>Streptomycetaceae</taxon>
        <taxon>Streptomyces</taxon>
    </lineage>
</organism>
<evidence type="ECO:0000313" key="1">
    <source>
        <dbReference type="EMBL" id="OEV18158.1"/>
    </source>
</evidence>
<dbReference type="RefSeq" id="WP_070202593.1">
    <property type="nucleotide sequence ID" value="NZ_LJGZ01000094.1"/>
</dbReference>
<sequence length="412" mass="45780">MYRVLFVEFKSGTLWGELPASSLDFSRVLNAPGKATVTVPLANDPLRGHDWSVISPWRLLIYIQRGQRIVFGGPLITWSVDLEREEMVLNCEGLWSYYRRRLINDLSGRWNPQSWTREGAAYVGWDQADIVYDLLRTQADRSYDTGGTDKVERGTGPDALVFDWQGEQEPDPDGKVVKPLPGKGVMPPTGVARTRNYPWYEYKAVGEAVEQLAAVQRGFNFRIDHYWNGDRLVNHFRLMYPTSGEVTGLELEHGSNCEVTEVRGDGTNLVTQARATGAGEGLNTLIAHRADAEAEQPITSRTPRLETVESHVDVTEVATLNGYVERMLREGSKQVVIPSVRLRPDAFPGPDNVQVGQVIGLRVGTPWWPGNQGGEIRGERGAYLIAEIDTKVDGGGEETSLTLVPADLFEGD</sequence>